<dbReference type="OMA" id="WIKMGDA"/>
<accession>G2QFB0</accession>
<organism evidence="2 3">
    <name type="scientific">Thermothelomyces thermophilus (strain ATCC 42464 / BCRC 31852 / DSM 1799)</name>
    <name type="common">Sporotrichum thermophile</name>
    <dbReference type="NCBI Taxonomy" id="573729"/>
    <lineage>
        <taxon>Eukaryota</taxon>
        <taxon>Fungi</taxon>
        <taxon>Dikarya</taxon>
        <taxon>Ascomycota</taxon>
        <taxon>Pezizomycotina</taxon>
        <taxon>Sordariomycetes</taxon>
        <taxon>Sordariomycetidae</taxon>
        <taxon>Sordariales</taxon>
        <taxon>Chaetomiaceae</taxon>
        <taxon>Thermothelomyces</taxon>
    </lineage>
</organism>
<reference evidence="2 3" key="1">
    <citation type="journal article" date="2011" name="Nat. Biotechnol.">
        <title>Comparative genomic analysis of the thermophilic biomass-degrading fungi Myceliophthora thermophila and Thielavia terrestris.</title>
        <authorList>
            <person name="Berka R.M."/>
            <person name="Grigoriev I.V."/>
            <person name="Otillar R."/>
            <person name="Salamov A."/>
            <person name="Grimwood J."/>
            <person name="Reid I."/>
            <person name="Ishmael N."/>
            <person name="John T."/>
            <person name="Darmond C."/>
            <person name="Moisan M.-C."/>
            <person name="Henrissat B."/>
            <person name="Coutinho P.M."/>
            <person name="Lombard V."/>
            <person name="Natvig D.O."/>
            <person name="Lindquist E."/>
            <person name="Schmutz J."/>
            <person name="Lucas S."/>
            <person name="Harris P."/>
            <person name="Powlowski J."/>
            <person name="Bellemare A."/>
            <person name="Taylor D."/>
            <person name="Butler G."/>
            <person name="de Vries R.P."/>
            <person name="Allijn I.E."/>
            <person name="van den Brink J."/>
            <person name="Ushinsky S."/>
            <person name="Storms R."/>
            <person name="Powell A.J."/>
            <person name="Paulsen I.T."/>
            <person name="Elbourne L.D.H."/>
            <person name="Baker S.E."/>
            <person name="Magnuson J."/>
            <person name="LaBoissiere S."/>
            <person name="Clutterbuck A.J."/>
            <person name="Martinez D."/>
            <person name="Wogulis M."/>
            <person name="de Leon A.L."/>
            <person name="Rey M.W."/>
            <person name="Tsang A."/>
        </authorList>
    </citation>
    <scope>NUCLEOTIDE SEQUENCE [LARGE SCALE GENOMIC DNA]</scope>
    <source>
        <strain evidence="3">ATCC 42464 / BCRC 31852 / DSM 1799</strain>
    </source>
</reference>
<dbReference type="eggNOG" id="ENOG502RAU2">
    <property type="taxonomic scope" value="Eukaryota"/>
</dbReference>
<evidence type="ECO:0000313" key="2">
    <source>
        <dbReference type="EMBL" id="AEO59139.1"/>
    </source>
</evidence>
<dbReference type="VEuPathDB" id="FungiDB:MYCTH_52498"/>
<evidence type="ECO:0000313" key="3">
    <source>
        <dbReference type="Proteomes" id="UP000007322"/>
    </source>
</evidence>
<gene>
    <name evidence="2" type="ORF">MYCTH_52498</name>
</gene>
<name>G2QFB0_THET4</name>
<feature type="compositionally biased region" description="Polar residues" evidence="1">
    <location>
        <begin position="1"/>
        <end position="13"/>
    </location>
</feature>
<dbReference type="Proteomes" id="UP000007322">
    <property type="component" value="Chromosome 4"/>
</dbReference>
<protein>
    <submittedName>
        <fullName evidence="2">Uncharacterized protein</fullName>
    </submittedName>
</protein>
<keyword evidence="3" id="KW-1185">Reference proteome</keyword>
<dbReference type="GeneID" id="11514249"/>
<dbReference type="HOGENOM" id="CLU_1961107_0_0_1"/>
<proteinExistence type="predicted"/>
<dbReference type="RefSeq" id="XP_003664384.1">
    <property type="nucleotide sequence ID" value="XM_003664336.1"/>
</dbReference>
<feature type="region of interest" description="Disordered" evidence="1">
    <location>
        <begin position="1"/>
        <end position="74"/>
    </location>
</feature>
<dbReference type="OrthoDB" id="4581477at2759"/>
<dbReference type="InParanoid" id="G2QFB0"/>
<dbReference type="EMBL" id="CP003005">
    <property type="protein sequence ID" value="AEO59139.1"/>
    <property type="molecule type" value="Genomic_DNA"/>
</dbReference>
<evidence type="ECO:0000256" key="1">
    <source>
        <dbReference type="SAM" id="MobiDB-lite"/>
    </source>
</evidence>
<dbReference type="AlphaFoldDB" id="G2QFB0"/>
<dbReference type="KEGG" id="mtm:MYCTH_52498"/>
<feature type="compositionally biased region" description="Basic residues" evidence="1">
    <location>
        <begin position="48"/>
        <end position="57"/>
    </location>
</feature>
<sequence length="128" mass="14396">MSPSTTLPTGSKPNQPPPESSRRCITRVTLSNGYRAYHPQNTDGNKPPKQKKRVRFVRGHDSDGSVALSEASSDLESEEVEYDLFRDFPLDEADGWIPVMVAEEEEGNDWMSLTGSWMRMGDMVEAFK</sequence>